<keyword evidence="1" id="KW-0472">Membrane</keyword>
<feature type="transmembrane region" description="Helical" evidence="1">
    <location>
        <begin position="187"/>
        <end position="220"/>
    </location>
</feature>
<feature type="transmembrane region" description="Helical" evidence="1">
    <location>
        <begin position="735"/>
        <end position="756"/>
    </location>
</feature>
<feature type="transmembrane region" description="Helical" evidence="1">
    <location>
        <begin position="685"/>
        <end position="704"/>
    </location>
</feature>
<feature type="transmembrane region" description="Helical" evidence="1">
    <location>
        <begin position="440"/>
        <end position="458"/>
    </location>
</feature>
<gene>
    <name evidence="2" type="ORF">P0Y53_08785</name>
</gene>
<reference evidence="2" key="1">
    <citation type="submission" date="2023-03" db="EMBL/GenBank/DDBJ databases">
        <title>Andean soil-derived lignocellulolytic bacterial consortium as a source of novel taxa and putative plastic-active enzymes.</title>
        <authorList>
            <person name="Diaz-Garcia L."/>
            <person name="Chuvochina M."/>
            <person name="Feuerriegel G."/>
            <person name="Bunk B."/>
            <person name="Sproer C."/>
            <person name="Streit W.R."/>
            <person name="Rodriguez L.M."/>
            <person name="Overmann J."/>
            <person name="Jimenez D.J."/>
        </authorList>
    </citation>
    <scope>NUCLEOTIDE SEQUENCE</scope>
    <source>
        <strain evidence="2">MAG 7</strain>
    </source>
</reference>
<feature type="transmembrane region" description="Helical" evidence="1">
    <location>
        <begin position="6"/>
        <end position="24"/>
    </location>
</feature>
<evidence type="ECO:0000256" key="1">
    <source>
        <dbReference type="SAM" id="Phobius"/>
    </source>
</evidence>
<proteinExistence type="predicted"/>
<evidence type="ECO:0000313" key="2">
    <source>
        <dbReference type="EMBL" id="WEK37596.1"/>
    </source>
</evidence>
<accession>A0AAJ6BJN9</accession>
<sequence length="767" mass="87112">MQTALVSTVMSVLAVFTINLLDLSSYSTSMTLVRITALGEKNDSAKGTEVWVQHIFNNETTYSLDNLHPPRDWESRFNFLYSLKTGSTPLEIYLENAVNPRIRFLKHPWSGKMKIEDAAGTNIVDLYNPVEDSYEYKASTGLASVTQKGSALKIVLLKTISILAIGCLLYALLLLLNTPKNPFLLTIPLWAFCFFPNTLISFSFIQQLLLLFLSIACCYIPRDSTISISKHISPRNRTEKIFFILIILYAGFAFTGSTLFLIDYPVKNMIGRIAYFLLFSWWVYFIGIGFLYLLQAIRLKLPPTAPGIAEGTFSLKTTIRLYGLFMSILLLCWSFYFIAFFPANMSADSLVQWSQAIGASPYYDAHPVFHTFLNKTLLSMWRTPAILAIAQMLFLSGICASFLVFLYKRGISLKALMVLALLTGIAPANGALSVTIWKDIPFTCSLVWLTLILCEIISKTYIFNYRTTLIFLVLSLIGVALFRHNGFFAALLVIITLSVWAFRIRKREILLCSLLSLAGIIVYKRLIMPYALHTQPVAEAYTLIAPMHGIAAVIHHNGQLAPETIREMDMLLPIAEWKKHYYAYSADYYLYHLDPPVIQTLTKTNTGKMMSMYTNTFLNNPYLVTGDRLNGLELLWNVSRANNSFTHAYHPAIDENVFGLRQSDTGLRRILIKFLDFSMEKAAPLLWRSGFFNVLFLLLLFTIFRQNRRSCLVFLPMAGTTLTLLVAMAHQDFRYVYYIPLLFGFLLLFSFTLQWLTPPNNENSPSS</sequence>
<protein>
    <submittedName>
        <fullName evidence="2">Uncharacterized protein</fullName>
    </submittedName>
</protein>
<keyword evidence="1" id="KW-1133">Transmembrane helix</keyword>
<name>A0AAJ6BJN9_9BACT</name>
<feature type="transmembrane region" description="Helical" evidence="1">
    <location>
        <begin position="155"/>
        <end position="175"/>
    </location>
</feature>
<feature type="transmembrane region" description="Helical" evidence="1">
    <location>
        <begin position="274"/>
        <end position="294"/>
    </location>
</feature>
<dbReference type="AlphaFoldDB" id="A0AAJ6BJN9"/>
<organism evidence="2 3">
    <name type="scientific">Candidatus Pseudobacter hemicellulosilyticus</name>
    <dbReference type="NCBI Taxonomy" id="3121375"/>
    <lineage>
        <taxon>Bacteria</taxon>
        <taxon>Pseudomonadati</taxon>
        <taxon>Bacteroidota</taxon>
        <taxon>Chitinophagia</taxon>
        <taxon>Chitinophagales</taxon>
        <taxon>Chitinophagaceae</taxon>
        <taxon>Pseudobacter</taxon>
    </lineage>
</organism>
<feature type="transmembrane region" description="Helical" evidence="1">
    <location>
        <begin position="385"/>
        <end position="406"/>
    </location>
</feature>
<feature type="transmembrane region" description="Helical" evidence="1">
    <location>
        <begin position="321"/>
        <end position="341"/>
    </location>
</feature>
<feature type="transmembrane region" description="Helical" evidence="1">
    <location>
        <begin position="241"/>
        <end position="262"/>
    </location>
</feature>
<feature type="transmembrane region" description="Helical" evidence="1">
    <location>
        <begin position="413"/>
        <end position="434"/>
    </location>
</feature>
<feature type="transmembrane region" description="Helical" evidence="1">
    <location>
        <begin position="486"/>
        <end position="502"/>
    </location>
</feature>
<feature type="transmembrane region" description="Helical" evidence="1">
    <location>
        <begin position="509"/>
        <end position="527"/>
    </location>
</feature>
<feature type="transmembrane region" description="Helical" evidence="1">
    <location>
        <begin position="463"/>
        <end position="480"/>
    </location>
</feature>
<dbReference type="EMBL" id="CP119311">
    <property type="protein sequence ID" value="WEK37596.1"/>
    <property type="molecule type" value="Genomic_DNA"/>
</dbReference>
<evidence type="ECO:0000313" key="3">
    <source>
        <dbReference type="Proteomes" id="UP001220610"/>
    </source>
</evidence>
<dbReference type="Proteomes" id="UP001220610">
    <property type="component" value="Chromosome"/>
</dbReference>
<feature type="transmembrane region" description="Helical" evidence="1">
    <location>
        <begin position="711"/>
        <end position="729"/>
    </location>
</feature>
<keyword evidence="1" id="KW-0812">Transmembrane</keyword>